<comment type="caution">
    <text evidence="2">The sequence shown here is derived from an EMBL/GenBank/DDBJ whole genome shotgun (WGS) entry which is preliminary data.</text>
</comment>
<evidence type="ECO:0000313" key="2">
    <source>
        <dbReference type="EMBL" id="MCL9816678.1"/>
    </source>
</evidence>
<evidence type="ECO:0000256" key="1">
    <source>
        <dbReference type="SAM" id="Phobius"/>
    </source>
</evidence>
<keyword evidence="1" id="KW-0812">Transmembrane</keyword>
<dbReference type="InterPro" id="IPR058491">
    <property type="entry name" value="DUF8178"/>
</dbReference>
<dbReference type="AlphaFoldDB" id="A0AAE3FX82"/>
<dbReference type="RefSeq" id="WP_174652147.1">
    <property type="nucleotide sequence ID" value="NZ_JAKRVX010000002.1"/>
</dbReference>
<feature type="transmembrane region" description="Helical" evidence="1">
    <location>
        <begin position="35"/>
        <end position="53"/>
    </location>
</feature>
<reference evidence="2" key="1">
    <citation type="journal article" date="2022" name="Syst. Appl. Microbiol.">
        <title>Natronocalculus amylovorans gen. nov., sp. nov., and Natranaeroarchaeum aerophilus sp. nov., dominant culturable amylolytic natronoarchaea from hypersaline soda lakes in southwestern Siberia.</title>
        <authorList>
            <person name="Sorokin D.Y."/>
            <person name="Elcheninov A.G."/>
            <person name="Khizhniak T.V."/>
            <person name="Koenen M."/>
            <person name="Bale N.J."/>
            <person name="Damste J.S.S."/>
            <person name="Kublanov I.V."/>
        </authorList>
    </citation>
    <scope>NUCLEOTIDE SEQUENCE</scope>
    <source>
        <strain evidence="2">AArc-St2</strain>
    </source>
</reference>
<sequence length="61" mass="6113">MDTLPQQTFIGAALMVIGTLLFLPALTAGSGTFEIVALVAAAIILTIGTLLVGTSEGGRPV</sequence>
<dbReference type="Proteomes" id="UP001203207">
    <property type="component" value="Unassembled WGS sequence"/>
</dbReference>
<reference evidence="2" key="2">
    <citation type="submission" date="2022-02" db="EMBL/GenBank/DDBJ databases">
        <authorList>
            <person name="Elcheninov A.G."/>
            <person name="Sorokin D.Y."/>
            <person name="Kublanov I.V."/>
        </authorList>
    </citation>
    <scope>NUCLEOTIDE SEQUENCE</scope>
    <source>
        <strain evidence="2">AArc-St2</strain>
    </source>
</reference>
<proteinExistence type="predicted"/>
<dbReference type="Pfam" id="PF26546">
    <property type="entry name" value="DUF8178"/>
    <property type="match status" value="1"/>
</dbReference>
<keyword evidence="3" id="KW-1185">Reference proteome</keyword>
<gene>
    <name evidence="2" type="ORF">AArcSt2_06945</name>
</gene>
<dbReference type="EMBL" id="JAKRVX010000002">
    <property type="protein sequence ID" value="MCL9816678.1"/>
    <property type="molecule type" value="Genomic_DNA"/>
</dbReference>
<protein>
    <submittedName>
        <fullName evidence="2">Uncharacterized protein</fullName>
    </submittedName>
</protein>
<evidence type="ECO:0000313" key="3">
    <source>
        <dbReference type="Proteomes" id="UP001203207"/>
    </source>
</evidence>
<keyword evidence="1" id="KW-1133">Transmembrane helix</keyword>
<feature type="transmembrane region" description="Helical" evidence="1">
    <location>
        <begin position="9"/>
        <end position="29"/>
    </location>
</feature>
<keyword evidence="1" id="KW-0472">Membrane</keyword>
<accession>A0AAE3FX82</accession>
<name>A0AAE3FX82_9EURY</name>
<organism evidence="2 3">
    <name type="scientific">Natronocalculus amylovorans</name>
    <dbReference type="NCBI Taxonomy" id="2917812"/>
    <lineage>
        <taxon>Archaea</taxon>
        <taxon>Methanobacteriati</taxon>
        <taxon>Methanobacteriota</taxon>
        <taxon>Stenosarchaea group</taxon>
        <taxon>Halobacteria</taxon>
        <taxon>Halobacteriales</taxon>
        <taxon>Haloferacaceae</taxon>
        <taxon>Natronocalculus</taxon>
    </lineage>
</organism>